<sequence length="348" mass="38890">MNNTNKRFLENTDGFPDAKKAKFGSPNNSYRGRGNFSNRGSFRGGYQFNRGGGGFGRGGRGFGRGGGGFSRGRGGFNRGRGGYFQNSNYNEGSRGVGPARGSPNCLKISFHDATESLKSALSEVLEKCDQVSAPQNLVTYWKPQSLIEKLPLLKEMKIDNEPLNFKVSVGSESKTKKSVFIPRNFISKKDVVKKFFNAASISSSRLFLHSLQVLMLPKQLKKVMVTDNVIISLKAHYDDDILYSNTDNEEGVKKLQEKLKTLAKAAKTKQVENNMEVNEEGSEEEEEEEEEDADDEEEEEGEEEEDEGEEEEGEGEEEEGEGEEEEDEDDDEGEEEEEDDDDDDDDDE</sequence>
<evidence type="ECO:0000256" key="1">
    <source>
        <dbReference type="SAM" id="MobiDB-lite"/>
    </source>
</evidence>
<dbReference type="PANTHER" id="PTHR35711:SF1">
    <property type="entry name" value="ECTODERMAL, ISOFORM F"/>
    <property type="match status" value="1"/>
</dbReference>
<feature type="region of interest" description="Disordered" evidence="1">
    <location>
        <begin position="1"/>
        <end position="76"/>
    </location>
</feature>
<dbReference type="OrthoDB" id="10426380at2759"/>
<dbReference type="Proteomes" id="UP000326759">
    <property type="component" value="Unassembled WGS sequence"/>
</dbReference>
<proteinExistence type="predicted"/>
<name>A0A5N5TCX5_9CRUS</name>
<organism evidence="2 3">
    <name type="scientific">Armadillidium nasatum</name>
    <dbReference type="NCBI Taxonomy" id="96803"/>
    <lineage>
        <taxon>Eukaryota</taxon>
        <taxon>Metazoa</taxon>
        <taxon>Ecdysozoa</taxon>
        <taxon>Arthropoda</taxon>
        <taxon>Crustacea</taxon>
        <taxon>Multicrustacea</taxon>
        <taxon>Malacostraca</taxon>
        <taxon>Eumalacostraca</taxon>
        <taxon>Peracarida</taxon>
        <taxon>Isopoda</taxon>
        <taxon>Oniscidea</taxon>
        <taxon>Crinocheta</taxon>
        <taxon>Armadillidiidae</taxon>
        <taxon>Armadillidium</taxon>
    </lineage>
</organism>
<keyword evidence="3" id="KW-1185">Reference proteome</keyword>
<reference evidence="2 3" key="1">
    <citation type="journal article" date="2019" name="PLoS Biol.">
        <title>Sex chromosomes control vertical transmission of feminizing Wolbachia symbionts in an isopod.</title>
        <authorList>
            <person name="Becking T."/>
            <person name="Chebbi M.A."/>
            <person name="Giraud I."/>
            <person name="Moumen B."/>
            <person name="Laverre T."/>
            <person name="Caubet Y."/>
            <person name="Peccoud J."/>
            <person name="Gilbert C."/>
            <person name="Cordaux R."/>
        </authorList>
    </citation>
    <scope>NUCLEOTIDE SEQUENCE [LARGE SCALE GENOMIC DNA]</scope>
    <source>
        <strain evidence="2">ANa2</strain>
        <tissue evidence="2">Whole body excluding digestive tract and cuticle</tissue>
    </source>
</reference>
<feature type="compositionally biased region" description="Polar residues" evidence="1">
    <location>
        <begin position="25"/>
        <end position="40"/>
    </location>
</feature>
<dbReference type="PANTHER" id="PTHR35711">
    <property type="entry name" value="EXPRESSED PROTEIN"/>
    <property type="match status" value="1"/>
</dbReference>
<evidence type="ECO:0000313" key="2">
    <source>
        <dbReference type="EMBL" id="KAB7504401.1"/>
    </source>
</evidence>
<accession>A0A5N5TCX5</accession>
<feature type="compositionally biased region" description="Acidic residues" evidence="1">
    <location>
        <begin position="277"/>
        <end position="348"/>
    </location>
</feature>
<feature type="region of interest" description="Disordered" evidence="1">
    <location>
        <begin position="266"/>
        <end position="348"/>
    </location>
</feature>
<comment type="caution">
    <text evidence="2">The sequence shown here is derived from an EMBL/GenBank/DDBJ whole genome shotgun (WGS) entry which is preliminary data.</text>
</comment>
<gene>
    <name evidence="2" type="ORF">Anas_11539</name>
</gene>
<dbReference type="EMBL" id="SEYY01003244">
    <property type="protein sequence ID" value="KAB7504401.1"/>
    <property type="molecule type" value="Genomic_DNA"/>
</dbReference>
<feature type="compositionally biased region" description="Gly residues" evidence="1">
    <location>
        <begin position="50"/>
        <end position="76"/>
    </location>
</feature>
<protein>
    <submittedName>
        <fullName evidence="2">Uncharacterized protein</fullName>
    </submittedName>
</protein>
<dbReference type="AlphaFoldDB" id="A0A5N5TCX5"/>
<evidence type="ECO:0000313" key="3">
    <source>
        <dbReference type="Proteomes" id="UP000326759"/>
    </source>
</evidence>